<feature type="binding site" evidence="6 7">
    <location>
        <position position="13"/>
    </location>
    <ligand>
        <name>Zn(2+)</name>
        <dbReference type="ChEBI" id="CHEBI:29105"/>
    </ligand>
</feature>
<dbReference type="GO" id="GO:0046983">
    <property type="term" value="F:protein dimerization activity"/>
    <property type="evidence" value="ECO:0007669"/>
    <property type="project" value="UniProtKB-UniRule"/>
</dbReference>
<dbReference type="Gene3D" id="1.10.8.60">
    <property type="match status" value="1"/>
</dbReference>
<dbReference type="InterPro" id="IPR004487">
    <property type="entry name" value="Clp_protease_ATP-bd_su_ClpX"/>
</dbReference>
<evidence type="ECO:0000256" key="4">
    <source>
        <dbReference type="ARBA" id="ARBA00022840"/>
    </source>
</evidence>
<dbReference type="GO" id="GO:0008233">
    <property type="term" value="F:peptidase activity"/>
    <property type="evidence" value="ECO:0007669"/>
    <property type="project" value="UniProtKB-KW"/>
</dbReference>
<evidence type="ECO:0000256" key="3">
    <source>
        <dbReference type="ARBA" id="ARBA00022833"/>
    </source>
</evidence>
<dbReference type="PANTHER" id="PTHR48102:SF7">
    <property type="entry name" value="ATP-DEPENDENT CLP PROTEASE ATP-BINDING SUBUNIT CLPX-LIKE, MITOCHONDRIAL"/>
    <property type="match status" value="1"/>
</dbReference>
<dbReference type="NCBIfam" id="TIGR00382">
    <property type="entry name" value="clpX"/>
    <property type="match status" value="1"/>
</dbReference>
<feature type="binding site" evidence="6 7">
    <location>
        <position position="38"/>
    </location>
    <ligand>
        <name>Zn(2+)</name>
        <dbReference type="ChEBI" id="CHEBI:29105"/>
    </ligand>
</feature>
<dbReference type="InterPro" id="IPR050052">
    <property type="entry name" value="ATP-dep_Clp_protease_ClpX"/>
</dbReference>
<dbReference type="InterPro" id="IPR003959">
    <property type="entry name" value="ATPase_AAA_core"/>
</dbReference>
<dbReference type="Pfam" id="PF07724">
    <property type="entry name" value="AAA_2"/>
    <property type="match status" value="1"/>
</dbReference>
<dbReference type="Gene3D" id="3.40.50.300">
    <property type="entry name" value="P-loop containing nucleotide triphosphate hydrolases"/>
    <property type="match status" value="1"/>
</dbReference>
<dbReference type="GO" id="GO:0051301">
    <property type="term" value="P:cell division"/>
    <property type="evidence" value="ECO:0007669"/>
    <property type="project" value="TreeGrafter"/>
</dbReference>
<keyword evidence="9" id="KW-0378">Hydrolase</keyword>
<organism evidence="9 10">
    <name type="scientific">Trueperella bialowiezensis</name>
    <dbReference type="NCBI Taxonomy" id="312285"/>
    <lineage>
        <taxon>Bacteria</taxon>
        <taxon>Bacillati</taxon>
        <taxon>Actinomycetota</taxon>
        <taxon>Actinomycetes</taxon>
        <taxon>Actinomycetales</taxon>
        <taxon>Actinomycetaceae</taxon>
        <taxon>Trueperella</taxon>
    </lineage>
</organism>
<gene>
    <name evidence="6 9" type="primary">clpX</name>
    <name evidence="9" type="ORF">NCTC13354_00404</name>
</gene>
<evidence type="ECO:0000256" key="1">
    <source>
        <dbReference type="ARBA" id="ARBA00022723"/>
    </source>
</evidence>
<dbReference type="GO" id="GO:0051082">
    <property type="term" value="F:unfolded protein binding"/>
    <property type="evidence" value="ECO:0007669"/>
    <property type="project" value="UniProtKB-UniRule"/>
</dbReference>
<dbReference type="HAMAP" id="MF_00175">
    <property type="entry name" value="ClpX"/>
    <property type="match status" value="1"/>
</dbReference>
<dbReference type="EMBL" id="LR134476">
    <property type="protein sequence ID" value="VEI12715.1"/>
    <property type="molecule type" value="Genomic_DNA"/>
</dbReference>
<dbReference type="InterPro" id="IPR027417">
    <property type="entry name" value="P-loop_NTPase"/>
</dbReference>
<dbReference type="InterPro" id="IPR010603">
    <property type="entry name" value="Znf_CppX_C4"/>
</dbReference>
<dbReference type="InterPro" id="IPR003593">
    <property type="entry name" value="AAA+_ATPase"/>
</dbReference>
<dbReference type="InterPro" id="IPR046425">
    <property type="entry name" value="ClpX_bact"/>
</dbReference>
<feature type="binding site" evidence="6 7">
    <location>
        <position position="16"/>
    </location>
    <ligand>
        <name>Zn(2+)</name>
        <dbReference type="ChEBI" id="CHEBI:29105"/>
    </ligand>
</feature>
<name>A0A448PCR3_9ACTO</name>
<dbReference type="SMART" id="SM00994">
    <property type="entry name" value="zf-C4_ClpX"/>
    <property type="match status" value="1"/>
</dbReference>
<dbReference type="KEGG" id="tbw:NCTC13354_00404"/>
<evidence type="ECO:0000256" key="7">
    <source>
        <dbReference type="PROSITE-ProRule" id="PRU01250"/>
    </source>
</evidence>
<dbReference type="FunFam" id="1.10.8.60:FF:000002">
    <property type="entry name" value="ATP-dependent Clp protease ATP-binding subunit ClpX"/>
    <property type="match status" value="1"/>
</dbReference>
<dbReference type="SMART" id="SM01086">
    <property type="entry name" value="ClpB_D2-small"/>
    <property type="match status" value="1"/>
</dbReference>
<dbReference type="PROSITE" id="PS51902">
    <property type="entry name" value="CLPX_ZB"/>
    <property type="match status" value="1"/>
</dbReference>
<dbReference type="SUPFAM" id="SSF57716">
    <property type="entry name" value="Glucocorticoid receptor-like (DNA-binding domain)"/>
    <property type="match status" value="1"/>
</dbReference>
<keyword evidence="1 6" id="KW-0479">Metal-binding</keyword>
<dbReference type="RefSeq" id="WP_126415896.1">
    <property type="nucleotide sequence ID" value="NZ_LR134476.1"/>
</dbReference>
<keyword evidence="3 6" id="KW-0862">Zinc</keyword>
<keyword evidence="9" id="KW-0645">Protease</keyword>
<evidence type="ECO:0000256" key="5">
    <source>
        <dbReference type="ARBA" id="ARBA00023186"/>
    </source>
</evidence>
<dbReference type="GO" id="GO:0016887">
    <property type="term" value="F:ATP hydrolysis activity"/>
    <property type="evidence" value="ECO:0007669"/>
    <property type="project" value="InterPro"/>
</dbReference>
<accession>A0A448PCR3</accession>
<evidence type="ECO:0000313" key="9">
    <source>
        <dbReference type="EMBL" id="VEI12715.1"/>
    </source>
</evidence>
<feature type="domain" description="ClpX-type ZB" evidence="8">
    <location>
        <begin position="1"/>
        <end position="54"/>
    </location>
</feature>
<dbReference type="NCBIfam" id="NF003745">
    <property type="entry name" value="PRK05342.1"/>
    <property type="match status" value="1"/>
</dbReference>
<dbReference type="GO" id="GO:0140662">
    <property type="term" value="F:ATP-dependent protein folding chaperone"/>
    <property type="evidence" value="ECO:0007669"/>
    <property type="project" value="InterPro"/>
</dbReference>
<dbReference type="Gene3D" id="6.20.220.10">
    <property type="entry name" value="ClpX chaperone, C4-type zinc finger domain"/>
    <property type="match status" value="1"/>
</dbReference>
<dbReference type="GO" id="GO:0009376">
    <property type="term" value="C:HslUV protease complex"/>
    <property type="evidence" value="ECO:0007669"/>
    <property type="project" value="TreeGrafter"/>
</dbReference>
<dbReference type="SMART" id="SM00382">
    <property type="entry name" value="AAA"/>
    <property type="match status" value="1"/>
</dbReference>
<evidence type="ECO:0000256" key="2">
    <source>
        <dbReference type="ARBA" id="ARBA00022741"/>
    </source>
</evidence>
<reference evidence="9 10" key="1">
    <citation type="submission" date="2018-12" db="EMBL/GenBank/DDBJ databases">
        <authorList>
            <consortium name="Pathogen Informatics"/>
        </authorList>
    </citation>
    <scope>NUCLEOTIDE SEQUENCE [LARGE SCALE GENOMIC DNA]</scope>
    <source>
        <strain evidence="9 10">NCTC13354</strain>
    </source>
</reference>
<dbReference type="GO" id="GO:0008270">
    <property type="term" value="F:zinc ion binding"/>
    <property type="evidence" value="ECO:0007669"/>
    <property type="project" value="UniProtKB-UniRule"/>
</dbReference>
<protein>
    <recommendedName>
        <fullName evidence="6">ATP-dependent Clp protease ATP-binding subunit ClpX</fullName>
    </recommendedName>
</protein>
<dbReference type="GO" id="GO:0051603">
    <property type="term" value="P:proteolysis involved in protein catabolic process"/>
    <property type="evidence" value="ECO:0007669"/>
    <property type="project" value="TreeGrafter"/>
</dbReference>
<dbReference type="InterPro" id="IPR059188">
    <property type="entry name" value="Znf_CLPX-like"/>
</dbReference>
<dbReference type="AlphaFoldDB" id="A0A448PCR3"/>
<comment type="similarity">
    <text evidence="6 7">Belongs to the ClpX chaperone family.</text>
</comment>
<comment type="subunit">
    <text evidence="6">Component of the ClpX-ClpP complex. Forms a hexameric ring that, in the presence of ATP, binds to fourteen ClpP subunits assembled into a disk-like structure with a central cavity, resembling the structure of eukaryotic proteasomes.</text>
</comment>
<keyword evidence="5 6" id="KW-0143">Chaperone</keyword>
<dbReference type="SUPFAM" id="SSF52540">
    <property type="entry name" value="P-loop containing nucleoside triphosphate hydrolases"/>
    <property type="match status" value="1"/>
</dbReference>
<dbReference type="Pfam" id="PF10431">
    <property type="entry name" value="ClpB_D2-small"/>
    <property type="match status" value="1"/>
</dbReference>
<feature type="binding site" evidence="6 7">
    <location>
        <position position="35"/>
    </location>
    <ligand>
        <name>Zn(2+)</name>
        <dbReference type="ChEBI" id="CHEBI:29105"/>
    </ligand>
</feature>
<sequence length="421" mass="45813">MTRTADAADMLKCSFCQKSQRQVRKLITGSGVYICNECIELCNEIIEEELGAQDEGKPAVELPKPKEIYEFLNEYVIGQEGAKRTLSVAVYNHYKRIRAQKPSGKKKDDDHVEIGKSNILLIGPTGTGKTYLAQTLAKILDVPFAIADATALTEAGYVGEDVENILLKLIQAADDDVSRAEHGIIYIDEIDKISRKSENPSITRDVSGEGVQQALLKIIEGTVAAVPPQGGRKHPQQEFIEIDTSNILFIVAGAFAGMEEIVSSRTGKRGIGFGSTLHEAEKAGELLKQTTPEDLHKFGLIPELVGRLPVIATVNELSESDLVEILQTPRNALVKQYQKMFALDGVDLEFTSEALGKIAAEAIARGTGARGLRSIMEKLLSELMFELPSRDDVAKVLIEGGVVDGTAEPTLVLRGRENKTA</sequence>
<dbReference type="InterPro" id="IPR019489">
    <property type="entry name" value="Clp_ATPase_C"/>
</dbReference>
<evidence type="ECO:0000313" key="10">
    <source>
        <dbReference type="Proteomes" id="UP000269542"/>
    </source>
</evidence>
<evidence type="ECO:0000259" key="8">
    <source>
        <dbReference type="PROSITE" id="PS51902"/>
    </source>
</evidence>
<dbReference type="PANTHER" id="PTHR48102">
    <property type="entry name" value="ATP-DEPENDENT CLP PROTEASE ATP-BINDING SUBUNIT CLPX-LIKE, MITOCHONDRIAL-RELATED"/>
    <property type="match status" value="1"/>
</dbReference>
<dbReference type="Pfam" id="PF06689">
    <property type="entry name" value="zf-C4_ClpX"/>
    <property type="match status" value="1"/>
</dbReference>
<dbReference type="GO" id="GO:0005524">
    <property type="term" value="F:ATP binding"/>
    <property type="evidence" value="ECO:0007669"/>
    <property type="project" value="UniProtKB-UniRule"/>
</dbReference>
<evidence type="ECO:0000256" key="6">
    <source>
        <dbReference type="HAMAP-Rule" id="MF_00175"/>
    </source>
</evidence>
<keyword evidence="10" id="KW-1185">Reference proteome</keyword>
<proteinExistence type="inferred from homology"/>
<feature type="binding site" evidence="6">
    <location>
        <begin position="124"/>
        <end position="131"/>
    </location>
    <ligand>
        <name>ATP</name>
        <dbReference type="ChEBI" id="CHEBI:30616"/>
    </ligand>
</feature>
<comment type="function">
    <text evidence="6">ATP-dependent specificity component of the Clp protease. It directs the protease to specific substrates. Can perform chaperone functions in the absence of ClpP.</text>
</comment>
<dbReference type="FunFam" id="3.40.50.300:FF:000005">
    <property type="entry name" value="ATP-dependent Clp protease ATP-binding subunit ClpX"/>
    <property type="match status" value="1"/>
</dbReference>
<keyword evidence="2 6" id="KW-0547">Nucleotide-binding</keyword>
<dbReference type="OrthoDB" id="9804062at2"/>
<keyword evidence="4 6" id="KW-0067">ATP-binding</keyword>
<dbReference type="InterPro" id="IPR038366">
    <property type="entry name" value="Znf_CppX_C4_sf"/>
</dbReference>
<dbReference type="Proteomes" id="UP000269542">
    <property type="component" value="Chromosome"/>
</dbReference>
<dbReference type="CDD" id="cd19497">
    <property type="entry name" value="RecA-like_ClpX"/>
    <property type="match status" value="1"/>
</dbReference>